<keyword evidence="1" id="KW-0472">Membrane</keyword>
<dbReference type="Pfam" id="PF13231">
    <property type="entry name" value="PMT_2"/>
    <property type="match status" value="1"/>
</dbReference>
<feature type="transmembrane region" description="Helical" evidence="1">
    <location>
        <begin position="234"/>
        <end position="252"/>
    </location>
</feature>
<feature type="domain" description="Glycosyltransferase RgtA/B/C/D-like" evidence="2">
    <location>
        <begin position="96"/>
        <end position="250"/>
    </location>
</feature>
<gene>
    <name evidence="3" type="ORF">COT78_00045</name>
</gene>
<feature type="transmembrane region" description="Helical" evidence="1">
    <location>
        <begin position="119"/>
        <end position="139"/>
    </location>
</feature>
<name>A0A2H0W7L5_9BACT</name>
<dbReference type="Proteomes" id="UP000231382">
    <property type="component" value="Unassembled WGS sequence"/>
</dbReference>
<keyword evidence="1" id="KW-0812">Transmembrane</keyword>
<evidence type="ECO:0000256" key="1">
    <source>
        <dbReference type="SAM" id="Phobius"/>
    </source>
</evidence>
<protein>
    <recommendedName>
        <fullName evidence="2">Glycosyltransferase RgtA/B/C/D-like domain-containing protein</fullName>
    </recommendedName>
</protein>
<feature type="transmembrane region" description="Helical" evidence="1">
    <location>
        <begin position="168"/>
        <end position="184"/>
    </location>
</feature>
<dbReference type="EMBL" id="PEZW01000001">
    <property type="protein sequence ID" value="PIS08079.1"/>
    <property type="molecule type" value="Genomic_DNA"/>
</dbReference>
<evidence type="ECO:0000259" key="2">
    <source>
        <dbReference type="Pfam" id="PF13231"/>
    </source>
</evidence>
<feature type="transmembrane region" description="Helical" evidence="1">
    <location>
        <begin position="45"/>
        <end position="67"/>
    </location>
</feature>
<sequence>MTKTAFLPSSVRSSKKRLTAASNSFYGFMNTPQKLLSQPDRQSKITGMLFCFVLLILTILCYSAHLYSSDEGSVTNLAWHWWNHQAVYIDFHEFIPPGAPLLVLAGWKLFGLSYLGAKIPFIFIGFLSVFFTYLITYRLTRKNTVALFAAYFWLAASGFYPAINHNTLGSFLAVILTYFLIFPFENRKNVRLIIIGIINALILWTLQTKGFTLFAASIFVLITEKRDKNQKIGFFILCFMASSFLLYSPWPLEIIWHNLVVLPFQMDYLGSSFYNYTLYFVSAIFLIIMWLTYRKTQARPVFVLFALQLALFLSMFNNFDIFHFMINIAPFLIMMAAYPLLRPKRRLSKLVANYTLLFFVSLFYFLFAVGNLRTSNIFYSQEPEIFSKITQNSENVYAGPFIPGFYFELRKINYFDTYSNEVYCNTDKCQQQALGTFKRISPEYAILGFEMTTKYNYFLEDSAVGTYVVQNYKICGDFEALQIYARDDCLVK</sequence>
<evidence type="ECO:0000313" key="3">
    <source>
        <dbReference type="EMBL" id="PIS08079.1"/>
    </source>
</evidence>
<feature type="transmembrane region" description="Helical" evidence="1">
    <location>
        <begin position="322"/>
        <end position="341"/>
    </location>
</feature>
<feature type="transmembrane region" description="Helical" evidence="1">
    <location>
        <begin position="145"/>
        <end position="163"/>
    </location>
</feature>
<feature type="transmembrane region" description="Helical" evidence="1">
    <location>
        <begin position="272"/>
        <end position="293"/>
    </location>
</feature>
<comment type="caution">
    <text evidence="3">The sequence shown here is derived from an EMBL/GenBank/DDBJ whole genome shotgun (WGS) entry which is preliminary data.</text>
</comment>
<accession>A0A2H0W7L5</accession>
<organism evidence="3 4">
    <name type="scientific">Candidatus Berkelbacteria bacterium CG10_big_fil_rev_8_21_14_0_10_43_13</name>
    <dbReference type="NCBI Taxonomy" id="1974514"/>
    <lineage>
        <taxon>Bacteria</taxon>
        <taxon>Candidatus Berkelbacteria</taxon>
    </lineage>
</organism>
<reference evidence="4" key="1">
    <citation type="submission" date="2017-09" db="EMBL/GenBank/DDBJ databases">
        <title>Depth-based differentiation of microbial function through sediment-hosted aquifers and enrichment of novel symbionts in the deep terrestrial subsurface.</title>
        <authorList>
            <person name="Probst A.J."/>
            <person name="Ladd B."/>
            <person name="Jarett J.K."/>
            <person name="Geller-Mcgrath D.E."/>
            <person name="Sieber C.M.K."/>
            <person name="Emerson J.B."/>
            <person name="Anantharaman K."/>
            <person name="Thomas B.C."/>
            <person name="Malmstrom R."/>
            <person name="Stieglmeier M."/>
            <person name="Klingl A."/>
            <person name="Woyke T."/>
            <person name="Ryan C.M."/>
            <person name="Banfield J.F."/>
        </authorList>
    </citation>
    <scope>NUCLEOTIDE SEQUENCE [LARGE SCALE GENOMIC DNA]</scope>
</reference>
<feature type="transmembrane region" description="Helical" evidence="1">
    <location>
        <begin position="300"/>
        <end position="316"/>
    </location>
</feature>
<dbReference type="AlphaFoldDB" id="A0A2H0W7L5"/>
<proteinExistence type="predicted"/>
<evidence type="ECO:0000313" key="4">
    <source>
        <dbReference type="Proteomes" id="UP000231382"/>
    </source>
</evidence>
<keyword evidence="1" id="KW-1133">Transmembrane helix</keyword>
<feature type="transmembrane region" description="Helical" evidence="1">
    <location>
        <begin position="353"/>
        <end position="372"/>
    </location>
</feature>
<dbReference type="InterPro" id="IPR038731">
    <property type="entry name" value="RgtA/B/C-like"/>
</dbReference>